<dbReference type="SUPFAM" id="SSF53850">
    <property type="entry name" value="Periplasmic binding protein-like II"/>
    <property type="match status" value="1"/>
</dbReference>
<protein>
    <recommendedName>
        <fullName evidence="3">High affinity transport system protein</fullName>
    </recommendedName>
</protein>
<dbReference type="eggNOG" id="ENOG5031Y7G">
    <property type="taxonomic scope" value="Bacteria"/>
</dbReference>
<accession>C4XFE4</accession>
<dbReference type="Pfam" id="PF06646">
    <property type="entry name" value="CypI"/>
    <property type="match status" value="1"/>
</dbReference>
<evidence type="ECO:0000313" key="1">
    <source>
        <dbReference type="EMBL" id="BAH69866.1"/>
    </source>
</evidence>
<dbReference type="Proteomes" id="UP000006810">
    <property type="component" value="Chromosome"/>
</dbReference>
<dbReference type="AlphaFoldDB" id="C4XFE4"/>
<evidence type="ECO:0008006" key="3">
    <source>
        <dbReference type="Google" id="ProtNLM"/>
    </source>
</evidence>
<name>C4XFE4_MYCFP</name>
<dbReference type="NCBIfam" id="NF045838">
    <property type="entry name" value="MG289_thiam_LP"/>
    <property type="match status" value="1"/>
</dbReference>
<dbReference type="Gene3D" id="3.40.190.180">
    <property type="entry name" value="Cypl, domain I"/>
    <property type="match status" value="1"/>
</dbReference>
<dbReference type="EMBL" id="AP009608">
    <property type="protein sequence ID" value="BAH69866.1"/>
    <property type="molecule type" value="Genomic_DNA"/>
</dbReference>
<dbReference type="PATRIC" id="fig|496833.3.peg.190"/>
<proteinExistence type="predicted"/>
<sequence>MELIRLIPAEQVQLIWIINSFFSNPFTLSWKDFFMKKIYKFIVASSSIFALGSISAGCQYQPNIEEIKIKMEGIKYADKEKLDAYTKVFNQVFNMKMKEANLNQKVVSFHDSGNGESATLKEVNLNKFQVAFPGAWRYYQEYLNNKNKNVVAFMQTKTRAFKTKSSLNYNDQSLYDPSKSNNFATLQAQYENELFNSEGGYVNWSDKSMGGFVDYKFLNMYEADKYVDHQRGCIWIYGTNEERNLIKKAWNDKDWETFYKKGIYYGSNDSASKYHLPQALLKKQFNLDKNFTLDSFASSNSKYFKKGKAKELGKDNSSNYHIAFDNENSFAYSNHGNKALENRDFYVKDKNKTYEMLTLTDPIPYNVAIANNSLSKNVLELLAQTYIELANKNNNYVGNLWGLNHYSVISNEQTEFINRIEAVMKQ</sequence>
<dbReference type="KEGG" id="mfp:MBIO_0601"/>
<dbReference type="Gene3D" id="3.40.190.190">
    <property type="entry name" value="CypI, domain 2"/>
    <property type="match status" value="1"/>
</dbReference>
<dbReference type="InterPro" id="IPR043100">
    <property type="entry name" value="CypI_dom_II"/>
</dbReference>
<evidence type="ECO:0000313" key="2">
    <source>
        <dbReference type="Proteomes" id="UP000006810"/>
    </source>
</evidence>
<reference evidence="1 2" key="1">
    <citation type="journal article" date="2009" name="Curr. Microbiol.">
        <title>Molecular cloning and expression of a novel cholinephosphotransferase involved in glycoglycerophospholipid biosynthesis of Mycoplasma fermentans.</title>
        <authorList>
            <person name="Ishida N."/>
            <person name="Irikura D."/>
            <person name="Matsuda K."/>
            <person name="Sato S."/>
            <person name="Asano K."/>
        </authorList>
    </citation>
    <scope>NUCLEOTIDE SEQUENCE [LARGE SCALE GENOMIC DNA]</scope>
    <source>
        <strain evidence="2">ATCC 19989 / NBRC 14854 / NCTC 10117 / PG18</strain>
    </source>
</reference>
<dbReference type="InterPro" id="IPR043099">
    <property type="entry name" value="CypI_dom_I"/>
</dbReference>
<gene>
    <name evidence="1" type="ordered locus">MBIO_0601</name>
</gene>
<dbReference type="HOGENOM" id="CLU_055613_0_0_14"/>
<keyword evidence="2" id="KW-1185">Reference proteome</keyword>
<dbReference type="InterPro" id="IPR010592">
    <property type="entry name" value="CypI"/>
</dbReference>
<organism evidence="1 2">
    <name type="scientific">Mycoplasmopsis fermentans (strain ATCC 19989 / NBRC 14854 / NCTC 10117 / PG18)</name>
    <name type="common">Mycoplasma fermentans</name>
    <dbReference type="NCBI Taxonomy" id="496833"/>
    <lineage>
        <taxon>Bacteria</taxon>
        <taxon>Bacillati</taxon>
        <taxon>Mycoplasmatota</taxon>
        <taxon>Mycoplasmoidales</taxon>
        <taxon>Metamycoplasmataceae</taxon>
        <taxon>Mycoplasmopsis</taxon>
    </lineage>
</organism>